<proteinExistence type="predicted"/>
<dbReference type="GO" id="GO:0004497">
    <property type="term" value="F:monooxygenase activity"/>
    <property type="evidence" value="ECO:0007669"/>
    <property type="project" value="UniProtKB-KW"/>
</dbReference>
<evidence type="ECO:0000313" key="4">
    <source>
        <dbReference type="EMBL" id="KRQ96535.1"/>
    </source>
</evidence>
<dbReference type="GO" id="GO:0071949">
    <property type="term" value="F:FAD binding"/>
    <property type="evidence" value="ECO:0007669"/>
    <property type="project" value="InterPro"/>
</dbReference>
<dbReference type="PANTHER" id="PTHR13789">
    <property type="entry name" value="MONOOXYGENASE"/>
    <property type="match status" value="1"/>
</dbReference>
<feature type="domain" description="FAD-binding" evidence="3">
    <location>
        <begin position="4"/>
        <end position="357"/>
    </location>
</feature>
<sequence>MKDLDVIVAGGGIGGLSLALSLHQAGIAVRVYEAVRAPAPLGVGINLQPTAVRELTELGLGGALAEIGIATRQLNLCNKFGQLIHGQSRGLAAGYRWPQYSVHRGELQLLLLRAVRERISEENVQCGLSLTRFEQDGNRVKVRFINRQSGSEKLDEADILVGADGIHSAVRHQLYPAEGAPRFAQHVLWRAAVEAEPFLDGRTMVIAGHLHQRAVVYPIGERRGGKLLINWVCSKTVPDRSAPREDWNRRVTKEEVLATFGDWRFSWLDLPALIEQSSDIYEFPLVDRDPVAAWSFGRATLLGDAAHPMQPIGSQAGSQAILDARALTRALVETDDAVAALERYDAERRPAMNDIIMRNRNFGPEVAMQLAEDRAPNGFSRIEDVIPRYELDAIAASFAKAAGLDVQTVNHRPSYVSP</sequence>
<dbReference type="RefSeq" id="WP_057839640.1">
    <property type="nucleotide sequence ID" value="NZ_LLXZ01000197.1"/>
</dbReference>
<gene>
    <name evidence="4" type="ORF">CQ12_08700</name>
</gene>
<organism evidence="4 5">
    <name type="scientific">Bradyrhizobium jicamae</name>
    <dbReference type="NCBI Taxonomy" id="280332"/>
    <lineage>
        <taxon>Bacteria</taxon>
        <taxon>Pseudomonadati</taxon>
        <taxon>Pseudomonadota</taxon>
        <taxon>Alphaproteobacteria</taxon>
        <taxon>Hyphomicrobiales</taxon>
        <taxon>Nitrobacteraceae</taxon>
        <taxon>Bradyrhizobium</taxon>
    </lineage>
</organism>
<dbReference type="Gene3D" id="3.50.50.60">
    <property type="entry name" value="FAD/NAD(P)-binding domain"/>
    <property type="match status" value="1"/>
</dbReference>
<dbReference type="Gene3D" id="3.30.9.30">
    <property type="match status" value="1"/>
</dbReference>
<dbReference type="OrthoDB" id="5499180at2"/>
<dbReference type="SUPFAM" id="SSF51905">
    <property type="entry name" value="FAD/NAD(P)-binding domain"/>
    <property type="match status" value="1"/>
</dbReference>
<name>A0A0R3KLG3_9BRAD</name>
<dbReference type="Pfam" id="PF01494">
    <property type="entry name" value="FAD_binding_3"/>
    <property type="match status" value="1"/>
</dbReference>
<dbReference type="SUPFAM" id="SSF54373">
    <property type="entry name" value="FAD-linked reductases, C-terminal domain"/>
    <property type="match status" value="1"/>
</dbReference>
<evidence type="ECO:0000256" key="2">
    <source>
        <dbReference type="ARBA" id="ARBA00023033"/>
    </source>
</evidence>
<reference evidence="4 5" key="1">
    <citation type="submission" date="2014-03" db="EMBL/GenBank/DDBJ databases">
        <title>Bradyrhizobium valentinum sp. nov., isolated from effective nodules of Lupinus mariae-josephae, a lupine endemic of basic-lime soils in Eastern Spain.</title>
        <authorList>
            <person name="Duran D."/>
            <person name="Rey L."/>
            <person name="Navarro A."/>
            <person name="Busquets A."/>
            <person name="Imperial J."/>
            <person name="Ruiz-Argueso T."/>
        </authorList>
    </citation>
    <scope>NUCLEOTIDE SEQUENCE [LARGE SCALE GENOMIC DNA]</scope>
    <source>
        <strain evidence="4 5">PAC68</strain>
    </source>
</reference>
<evidence type="ECO:0000259" key="3">
    <source>
        <dbReference type="Pfam" id="PF01494"/>
    </source>
</evidence>
<dbReference type="InterPro" id="IPR050493">
    <property type="entry name" value="FAD-dep_Monooxygenase_BioMet"/>
</dbReference>
<evidence type="ECO:0000313" key="5">
    <source>
        <dbReference type="Proteomes" id="UP000050863"/>
    </source>
</evidence>
<dbReference type="AlphaFoldDB" id="A0A0R3KLG3"/>
<protein>
    <recommendedName>
        <fullName evidence="3">FAD-binding domain-containing protein</fullName>
    </recommendedName>
</protein>
<evidence type="ECO:0000256" key="1">
    <source>
        <dbReference type="ARBA" id="ARBA00023002"/>
    </source>
</evidence>
<accession>A0A0R3KLG3</accession>
<dbReference type="InterPro" id="IPR036188">
    <property type="entry name" value="FAD/NAD-bd_sf"/>
</dbReference>
<comment type="caution">
    <text evidence="4">The sequence shown here is derived from an EMBL/GenBank/DDBJ whole genome shotgun (WGS) entry which is preliminary data.</text>
</comment>
<dbReference type="InterPro" id="IPR002938">
    <property type="entry name" value="FAD-bd"/>
</dbReference>
<dbReference type="Proteomes" id="UP000050863">
    <property type="component" value="Unassembled WGS sequence"/>
</dbReference>
<dbReference type="NCBIfam" id="NF005720">
    <property type="entry name" value="PRK07538.1"/>
    <property type="match status" value="1"/>
</dbReference>
<keyword evidence="5" id="KW-1185">Reference proteome</keyword>
<keyword evidence="2" id="KW-0503">Monooxygenase</keyword>
<keyword evidence="1" id="KW-0560">Oxidoreductase</keyword>
<dbReference type="PRINTS" id="PR00420">
    <property type="entry name" value="RNGMNOXGNASE"/>
</dbReference>
<dbReference type="PANTHER" id="PTHR13789:SF268">
    <property type="entry name" value="5-METHYLPHENAZINE-1-CARBOXYLATE 1-MONOOXYGENASE"/>
    <property type="match status" value="1"/>
</dbReference>
<dbReference type="STRING" id="280332.CQ12_08700"/>
<dbReference type="EMBL" id="LLXZ01000197">
    <property type="protein sequence ID" value="KRQ96535.1"/>
    <property type="molecule type" value="Genomic_DNA"/>
</dbReference>